<feature type="coiled-coil region" evidence="8">
    <location>
        <begin position="158"/>
        <end position="211"/>
    </location>
</feature>
<evidence type="ECO:0000313" key="12">
    <source>
        <dbReference type="RefSeq" id="XP_014473775.1"/>
    </source>
</evidence>
<evidence type="ECO:0000256" key="6">
    <source>
        <dbReference type="ARBA" id="ARBA00023098"/>
    </source>
</evidence>
<gene>
    <name evidence="12" type="primary">LOC106743936</name>
</gene>
<evidence type="ECO:0000256" key="1">
    <source>
        <dbReference type="ARBA" id="ARBA00001913"/>
    </source>
</evidence>
<evidence type="ECO:0000256" key="2">
    <source>
        <dbReference type="ARBA" id="ARBA00004613"/>
    </source>
</evidence>
<comment type="subcellular location">
    <subcellularLocation>
        <location evidence="2">Secreted</location>
    </subcellularLocation>
</comment>
<dbReference type="InterPro" id="IPR036444">
    <property type="entry name" value="PLipase_A2_dom_sf"/>
</dbReference>
<dbReference type="EC" id="3.1.1.4" evidence="3"/>
<proteinExistence type="predicted"/>
<evidence type="ECO:0000313" key="11">
    <source>
        <dbReference type="Proteomes" id="UP000515204"/>
    </source>
</evidence>
<evidence type="ECO:0000256" key="3">
    <source>
        <dbReference type="ARBA" id="ARBA00013278"/>
    </source>
</evidence>
<evidence type="ECO:0000256" key="9">
    <source>
        <dbReference type="SAM" id="SignalP"/>
    </source>
</evidence>
<dbReference type="KEGG" id="dqu:106743936"/>
<dbReference type="Proteomes" id="UP000515204">
    <property type="component" value="Unplaced"/>
</dbReference>
<dbReference type="InterPro" id="IPR033113">
    <property type="entry name" value="PLA2_histidine"/>
</dbReference>
<keyword evidence="11" id="KW-1185">Reference proteome</keyword>
<keyword evidence="6" id="KW-0443">Lipid metabolism</keyword>
<feature type="domain" description="Phospholipase A2-like central" evidence="10">
    <location>
        <begin position="239"/>
        <end position="334"/>
    </location>
</feature>
<keyword evidence="9" id="KW-0732">Signal</keyword>
<protein>
    <recommendedName>
        <fullName evidence="3">phospholipase A2</fullName>
        <ecNumber evidence="3">3.1.1.4</ecNumber>
    </recommendedName>
    <alternativeName>
        <fullName evidence="7">Phosphatidylcholine 2-acylhydrolase</fullName>
    </alternativeName>
</protein>
<evidence type="ECO:0000256" key="4">
    <source>
        <dbReference type="ARBA" id="ARBA00022525"/>
    </source>
</evidence>
<dbReference type="AlphaFoldDB" id="A0A6P3X699"/>
<organism evidence="11 12">
    <name type="scientific">Dinoponera quadriceps</name>
    <name type="common">South American ant</name>
    <dbReference type="NCBI Taxonomy" id="609295"/>
    <lineage>
        <taxon>Eukaryota</taxon>
        <taxon>Metazoa</taxon>
        <taxon>Ecdysozoa</taxon>
        <taxon>Arthropoda</taxon>
        <taxon>Hexapoda</taxon>
        <taxon>Insecta</taxon>
        <taxon>Pterygota</taxon>
        <taxon>Neoptera</taxon>
        <taxon>Endopterygota</taxon>
        <taxon>Hymenoptera</taxon>
        <taxon>Apocrita</taxon>
        <taxon>Aculeata</taxon>
        <taxon>Formicoidea</taxon>
        <taxon>Formicidae</taxon>
        <taxon>Ponerinae</taxon>
        <taxon>Ponerini</taxon>
        <taxon>Dinoponera</taxon>
    </lineage>
</organism>
<accession>A0A6P3X699</accession>
<dbReference type="GO" id="GO:0004623">
    <property type="term" value="F:phospholipase A2 activity"/>
    <property type="evidence" value="ECO:0007669"/>
    <property type="project" value="UniProtKB-EC"/>
</dbReference>
<feature type="chain" id="PRO_5027642300" description="phospholipase A2" evidence="9">
    <location>
        <begin position="24"/>
        <end position="364"/>
    </location>
</feature>
<keyword evidence="8" id="KW-0175">Coiled coil</keyword>
<keyword evidence="4" id="KW-0964">Secreted</keyword>
<dbReference type="GO" id="GO:0005576">
    <property type="term" value="C:extracellular region"/>
    <property type="evidence" value="ECO:0007669"/>
    <property type="project" value="UniProtKB-SubCell"/>
</dbReference>
<dbReference type="PANTHER" id="PTHR12253">
    <property type="entry name" value="RH14732P"/>
    <property type="match status" value="1"/>
</dbReference>
<evidence type="ECO:0000256" key="8">
    <source>
        <dbReference type="SAM" id="Coils"/>
    </source>
</evidence>
<dbReference type="PROSITE" id="PS00118">
    <property type="entry name" value="PA2_HIS"/>
    <property type="match status" value="1"/>
</dbReference>
<reference evidence="12" key="1">
    <citation type="submission" date="2025-08" db="UniProtKB">
        <authorList>
            <consortium name="RefSeq"/>
        </authorList>
    </citation>
    <scope>IDENTIFICATION</scope>
</reference>
<dbReference type="GO" id="GO:0050482">
    <property type="term" value="P:arachidonate secretion"/>
    <property type="evidence" value="ECO:0007669"/>
    <property type="project" value="InterPro"/>
</dbReference>
<dbReference type="InterPro" id="IPR016090">
    <property type="entry name" value="PLA2-like_dom"/>
</dbReference>
<dbReference type="GO" id="GO:0016042">
    <property type="term" value="P:lipid catabolic process"/>
    <property type="evidence" value="ECO:0007669"/>
    <property type="project" value="UniProtKB-KW"/>
</dbReference>
<dbReference type="SUPFAM" id="SSF48619">
    <property type="entry name" value="Phospholipase A2, PLA2"/>
    <property type="match status" value="1"/>
</dbReference>
<dbReference type="Pfam" id="PF05826">
    <property type="entry name" value="Phospholip_A2_2"/>
    <property type="match status" value="1"/>
</dbReference>
<evidence type="ECO:0000256" key="7">
    <source>
        <dbReference type="ARBA" id="ARBA00029903"/>
    </source>
</evidence>
<dbReference type="RefSeq" id="XP_014473775.1">
    <property type="nucleotide sequence ID" value="XM_014618289.1"/>
</dbReference>
<feature type="signal peptide" evidence="9">
    <location>
        <begin position="1"/>
        <end position="23"/>
    </location>
</feature>
<dbReference type="Gene3D" id="1.20.90.10">
    <property type="entry name" value="Phospholipase A2 domain"/>
    <property type="match status" value="1"/>
</dbReference>
<dbReference type="OrthoDB" id="8187220at2759"/>
<keyword evidence="5" id="KW-0442">Lipid degradation</keyword>
<dbReference type="GeneID" id="106743936"/>
<evidence type="ECO:0000256" key="5">
    <source>
        <dbReference type="ARBA" id="ARBA00022963"/>
    </source>
</evidence>
<evidence type="ECO:0000259" key="10">
    <source>
        <dbReference type="Pfam" id="PF05826"/>
    </source>
</evidence>
<name>A0A6P3X699_DINQU</name>
<sequence length="364" mass="42007">MSHLRFCLFAFLALVVVAGFTSSQDVSDDVSKDVETTDDVTDDVTDDICMQPVEPGSESAKLSFLEKSMKNMKDDFEKLGNNWKARVERMKKFAEEGTKWKKEMLGKLLGITGEKDIDKIFESIIQEPREWATTMMEKLQRASDARKDGRKNLLDDFMKEMKKNIETKKKDIEELIKEQQKNLGDKWQNMKENMKENMNNLKENMENRWNKLLGKKSEEPKKVCYGDTLNKMGKEFQLIFPGTKWCGDGDIAVSDDDLGRFSGLDKCCRAHDKCYKDIAANDTLGNLKNDGLFTKSACSCDSEFYNCLKAVNCPIANQIGWTYFNILQPQCFTCRCPKEDCDTEKDENCLNSCERYEWIDNPRY</sequence>
<dbReference type="GO" id="GO:0006644">
    <property type="term" value="P:phospholipid metabolic process"/>
    <property type="evidence" value="ECO:0007669"/>
    <property type="project" value="InterPro"/>
</dbReference>
<comment type="cofactor">
    <cofactor evidence="1">
        <name>Ca(2+)</name>
        <dbReference type="ChEBI" id="CHEBI:29108"/>
    </cofactor>
</comment>